<gene>
    <name evidence="2" type="ORF">PSTT_02169</name>
</gene>
<evidence type="ECO:0000256" key="1">
    <source>
        <dbReference type="SAM" id="MobiDB-lite"/>
    </source>
</evidence>
<feature type="region of interest" description="Disordered" evidence="1">
    <location>
        <begin position="1"/>
        <end position="71"/>
    </location>
</feature>
<dbReference type="Proteomes" id="UP000239156">
    <property type="component" value="Unassembled WGS sequence"/>
</dbReference>
<evidence type="ECO:0000313" key="2">
    <source>
        <dbReference type="EMBL" id="POW15297.1"/>
    </source>
</evidence>
<feature type="compositionally biased region" description="Polar residues" evidence="1">
    <location>
        <begin position="98"/>
        <end position="110"/>
    </location>
</feature>
<protein>
    <submittedName>
        <fullName evidence="2">Uncharacterized protein</fullName>
    </submittedName>
</protein>
<keyword evidence="3" id="KW-1185">Reference proteome</keyword>
<accession>A0A2S4W0T5</accession>
<dbReference type="VEuPathDB" id="FungiDB:PSTT_02169"/>
<feature type="compositionally biased region" description="Basic residues" evidence="1">
    <location>
        <begin position="10"/>
        <end position="26"/>
    </location>
</feature>
<proteinExistence type="predicted"/>
<dbReference type="EMBL" id="PKSL01000013">
    <property type="protein sequence ID" value="POW15297.1"/>
    <property type="molecule type" value="Genomic_DNA"/>
</dbReference>
<evidence type="ECO:0000313" key="3">
    <source>
        <dbReference type="Proteomes" id="UP000239156"/>
    </source>
</evidence>
<dbReference type="AlphaFoldDB" id="A0A2S4W0T5"/>
<sequence>MSLLENRLKDVHHHHHHHRPILKRSRTPYQTPEDSKRRRTSPTGAFSKLSLSPTTTSSTSNDNQSLTPPTTWLTHYSNQQLNSTGYHSVYEPITIESLSDNKTDSPSTSPELDGPSFQVSPGIARQLTELEKDQQSESTALFLNAHHYISSEPAAEPNDQQLVLYRKPVWSLPLSSEHDDDDGPQIVEIDENDQLLIASTCTRIPTLNLTSWISIKSLFLFQYICTIRISLSSSFTQFLVVNYLSLSTIYYVYDHSNLFVIVIFI</sequence>
<feature type="compositionally biased region" description="Low complexity" evidence="1">
    <location>
        <begin position="47"/>
        <end position="67"/>
    </location>
</feature>
<name>A0A2S4W0T5_9BASI</name>
<dbReference type="VEuPathDB" id="FungiDB:PSHT_07152"/>
<feature type="region of interest" description="Disordered" evidence="1">
    <location>
        <begin position="98"/>
        <end position="118"/>
    </location>
</feature>
<reference evidence="2" key="1">
    <citation type="submission" date="2017-12" db="EMBL/GenBank/DDBJ databases">
        <title>Gene loss provides genomic basis for host adaptation in cereal stripe rust fungi.</title>
        <authorList>
            <person name="Xia C."/>
        </authorList>
    </citation>
    <scope>NUCLEOTIDE SEQUENCE [LARGE SCALE GENOMIC DNA]</scope>
    <source>
        <strain evidence="2">93-210</strain>
    </source>
</reference>
<comment type="caution">
    <text evidence="2">The sequence shown here is derived from an EMBL/GenBank/DDBJ whole genome shotgun (WGS) entry which is preliminary data.</text>
</comment>
<organism evidence="2 3">
    <name type="scientific">Puccinia striiformis</name>
    <dbReference type="NCBI Taxonomy" id="27350"/>
    <lineage>
        <taxon>Eukaryota</taxon>
        <taxon>Fungi</taxon>
        <taxon>Dikarya</taxon>
        <taxon>Basidiomycota</taxon>
        <taxon>Pucciniomycotina</taxon>
        <taxon>Pucciniomycetes</taxon>
        <taxon>Pucciniales</taxon>
        <taxon>Pucciniaceae</taxon>
        <taxon>Puccinia</taxon>
    </lineage>
</organism>